<reference evidence="2" key="1">
    <citation type="submission" date="2016-07" db="EMBL/GenBank/DDBJ databases">
        <title>Microvirga ossetica sp. nov. a new species of rhizobia isolated from root nodules of the legume species Vicia alpestris Steven originated from North Ossetia region in the Caucasus.</title>
        <authorList>
            <person name="Safronova V.I."/>
            <person name="Kuznetsova I.G."/>
            <person name="Sazanova A.L."/>
            <person name="Belimov A."/>
            <person name="Andronov E."/>
            <person name="Osledkin Y.S."/>
            <person name="Onishchuk O.P."/>
            <person name="Kurchak O.N."/>
            <person name="Shaposhnikov A.I."/>
            <person name="Willems A."/>
            <person name="Tikhonovich I.A."/>
        </authorList>
    </citation>
    <scope>NUCLEOTIDE SEQUENCE [LARGE SCALE GENOMIC DNA]</scope>
    <source>
        <strain evidence="2">V5/3M</strain>
        <plasmid evidence="2">unnamed1</plasmid>
    </source>
</reference>
<gene>
    <name evidence="2" type="ORF">BB934_29645</name>
</gene>
<dbReference type="EMBL" id="CP016617">
    <property type="protein sequence ID" value="ANY82458.1"/>
    <property type="molecule type" value="Genomic_DNA"/>
</dbReference>
<sequence length="64" mass="6762">MSSGNRGSRSVIPLALALCWAFSGPLSAAETYEDRLLTTPATPEVLAKGLEADGYQLGVSFNYP</sequence>
<geneLocation type="plasmid" evidence="2">
    <name>unnamed1</name>
</geneLocation>
<keyword evidence="1" id="KW-0732">Signal</keyword>
<feature type="chain" id="PRO_5008536428" evidence="1">
    <location>
        <begin position="29"/>
        <end position="64"/>
    </location>
</feature>
<name>A0A1B2ER61_9HYPH</name>
<dbReference type="AlphaFoldDB" id="A0A1B2ER61"/>
<evidence type="ECO:0000256" key="1">
    <source>
        <dbReference type="SAM" id="SignalP"/>
    </source>
</evidence>
<accession>A0A1B2ER61</accession>
<organism evidence="2">
    <name type="scientific">Microvirga ossetica</name>
    <dbReference type="NCBI Taxonomy" id="1882682"/>
    <lineage>
        <taxon>Bacteria</taxon>
        <taxon>Pseudomonadati</taxon>
        <taxon>Pseudomonadota</taxon>
        <taxon>Alphaproteobacteria</taxon>
        <taxon>Hyphomicrobiales</taxon>
        <taxon>Methylobacteriaceae</taxon>
        <taxon>Microvirga</taxon>
    </lineage>
</organism>
<evidence type="ECO:0000313" key="2">
    <source>
        <dbReference type="EMBL" id="ANY82458.1"/>
    </source>
</evidence>
<proteinExistence type="predicted"/>
<protein>
    <submittedName>
        <fullName evidence="2">Uncharacterized protein</fullName>
    </submittedName>
</protein>
<dbReference type="KEGG" id="moc:BB934_29645"/>
<keyword evidence="2" id="KW-0614">Plasmid</keyword>
<feature type="signal peptide" evidence="1">
    <location>
        <begin position="1"/>
        <end position="28"/>
    </location>
</feature>